<dbReference type="OrthoDB" id="1931098at2759"/>
<keyword evidence="1" id="KW-1185">Reference proteome</keyword>
<proteinExistence type="predicted"/>
<gene>
    <name evidence="2" type="primary">LOC111242261</name>
</gene>
<name>A0A3Q0F9I0_VIGRR</name>
<reference evidence="1" key="1">
    <citation type="journal article" date="2014" name="Nat. Commun.">
        <title>Genome sequence of mungbean and insights into evolution within Vigna species.</title>
        <authorList>
            <person name="Kang Y.J."/>
            <person name="Kim S.K."/>
            <person name="Kim M.Y."/>
            <person name="Lestari P."/>
            <person name="Kim K.H."/>
            <person name="Ha B.K."/>
            <person name="Jun T.H."/>
            <person name="Hwang W.J."/>
            <person name="Lee T."/>
            <person name="Lee J."/>
            <person name="Shim S."/>
            <person name="Yoon M.Y."/>
            <person name="Jang Y.E."/>
            <person name="Han K.S."/>
            <person name="Taeprayoon P."/>
            <person name="Yoon N."/>
            <person name="Somta P."/>
            <person name="Tanya P."/>
            <person name="Kim K.S."/>
            <person name="Gwag J.G."/>
            <person name="Moon J.K."/>
            <person name="Lee Y.H."/>
            <person name="Park B.S."/>
            <person name="Bombarely A."/>
            <person name="Doyle J.J."/>
            <person name="Jackson S.A."/>
            <person name="Schafleitner R."/>
            <person name="Srinives P."/>
            <person name="Varshney R.K."/>
            <person name="Lee S.H."/>
        </authorList>
    </citation>
    <scope>NUCLEOTIDE SEQUENCE [LARGE SCALE GENOMIC DNA]</scope>
    <source>
        <strain evidence="1">cv. VC1973A</strain>
    </source>
</reference>
<sequence>MATWDYEPKRDTYLGSADESYKWHNQSVTMEKNEMVEENYVLKSQIEKITGEIEARVVQGGHNMMNPFPQLEKITKFLGENLQLSSTKATVQQGHAIFYHYLNL</sequence>
<dbReference type="Proteomes" id="UP000087766">
    <property type="component" value="Chromosome 8"/>
</dbReference>
<evidence type="ECO:0000313" key="1">
    <source>
        <dbReference type="Proteomes" id="UP000087766"/>
    </source>
</evidence>
<dbReference type="RefSeq" id="XP_022640483.1">
    <property type="nucleotide sequence ID" value="XM_022784762.1"/>
</dbReference>
<accession>A0A3Q0F9I0</accession>
<organism evidence="1 2">
    <name type="scientific">Vigna radiata var. radiata</name>
    <name type="common">Mung bean</name>
    <name type="synonym">Phaseolus aureus</name>
    <dbReference type="NCBI Taxonomy" id="3916"/>
    <lineage>
        <taxon>Eukaryota</taxon>
        <taxon>Viridiplantae</taxon>
        <taxon>Streptophyta</taxon>
        <taxon>Embryophyta</taxon>
        <taxon>Tracheophyta</taxon>
        <taxon>Spermatophyta</taxon>
        <taxon>Magnoliopsida</taxon>
        <taxon>eudicotyledons</taxon>
        <taxon>Gunneridae</taxon>
        <taxon>Pentapetalae</taxon>
        <taxon>rosids</taxon>
        <taxon>fabids</taxon>
        <taxon>Fabales</taxon>
        <taxon>Fabaceae</taxon>
        <taxon>Papilionoideae</taxon>
        <taxon>50 kb inversion clade</taxon>
        <taxon>NPAAA clade</taxon>
        <taxon>indigoferoid/millettioid clade</taxon>
        <taxon>Phaseoleae</taxon>
        <taxon>Vigna</taxon>
    </lineage>
</organism>
<dbReference type="AlphaFoldDB" id="A0A3Q0F9I0"/>
<dbReference type="KEGG" id="vra:111242261"/>
<protein>
    <submittedName>
        <fullName evidence="2">Uncharacterized protein LOC111242261</fullName>
    </submittedName>
</protein>
<dbReference type="GeneID" id="111242261"/>
<reference evidence="2" key="2">
    <citation type="submission" date="2025-08" db="UniProtKB">
        <authorList>
            <consortium name="RefSeq"/>
        </authorList>
    </citation>
    <scope>IDENTIFICATION</scope>
    <source>
        <tissue evidence="2">Leaf</tissue>
    </source>
</reference>
<evidence type="ECO:0000313" key="2">
    <source>
        <dbReference type="RefSeq" id="XP_022640483.1"/>
    </source>
</evidence>